<evidence type="ECO:0000256" key="3">
    <source>
        <dbReference type="ARBA" id="ARBA00022448"/>
    </source>
</evidence>
<dbReference type="InterPro" id="IPR050352">
    <property type="entry name" value="ABCG_transporters"/>
</dbReference>
<dbReference type="GO" id="GO:0016887">
    <property type="term" value="F:ATP hydrolysis activity"/>
    <property type="evidence" value="ECO:0007669"/>
    <property type="project" value="InterPro"/>
</dbReference>
<evidence type="ECO:0000256" key="5">
    <source>
        <dbReference type="ARBA" id="ARBA00022989"/>
    </source>
</evidence>
<comment type="similarity">
    <text evidence="2">Belongs to the ABC transporter superfamily. ABCG family. Eye pigment precursor importer (TC 3.A.1.204) subfamily.</text>
</comment>
<accession>A0A9J6FZN4</accession>
<feature type="transmembrane region" description="Helical" evidence="7">
    <location>
        <begin position="201"/>
        <end position="224"/>
    </location>
</feature>
<dbReference type="InterPro" id="IPR003439">
    <property type="entry name" value="ABC_transporter-like_ATP-bd"/>
</dbReference>
<evidence type="ECO:0000313" key="10">
    <source>
        <dbReference type="EMBL" id="KAH9367872.1"/>
    </source>
</evidence>
<dbReference type="VEuPathDB" id="VectorBase:HLOH_052547"/>
<dbReference type="OrthoDB" id="6488668at2759"/>
<evidence type="ECO:0008006" key="12">
    <source>
        <dbReference type="Google" id="ProtNLM"/>
    </source>
</evidence>
<feature type="transmembrane region" description="Helical" evidence="7">
    <location>
        <begin position="231"/>
        <end position="248"/>
    </location>
</feature>
<evidence type="ECO:0000259" key="9">
    <source>
        <dbReference type="Pfam" id="PF01061"/>
    </source>
</evidence>
<keyword evidence="3" id="KW-0813">Transport</keyword>
<evidence type="ECO:0000256" key="4">
    <source>
        <dbReference type="ARBA" id="ARBA00022692"/>
    </source>
</evidence>
<comment type="caution">
    <text evidence="10">The sequence shown here is derived from an EMBL/GenBank/DDBJ whole genome shotgun (WGS) entry which is preliminary data.</text>
</comment>
<dbReference type="PANTHER" id="PTHR48041">
    <property type="entry name" value="ABC TRANSPORTER G FAMILY MEMBER 28"/>
    <property type="match status" value="1"/>
</dbReference>
<dbReference type="Pfam" id="PF01061">
    <property type="entry name" value="ABC2_membrane"/>
    <property type="match status" value="1"/>
</dbReference>
<dbReference type="Pfam" id="PF00005">
    <property type="entry name" value="ABC_tran"/>
    <property type="match status" value="1"/>
</dbReference>
<dbReference type="SUPFAM" id="SSF52540">
    <property type="entry name" value="P-loop containing nucleoside triphosphate hydrolases"/>
    <property type="match status" value="1"/>
</dbReference>
<dbReference type="Gene3D" id="3.40.50.300">
    <property type="entry name" value="P-loop containing nucleotide triphosphate hydrolases"/>
    <property type="match status" value="1"/>
</dbReference>
<dbReference type="InterPro" id="IPR027417">
    <property type="entry name" value="P-loop_NTPase"/>
</dbReference>
<comment type="subcellular location">
    <subcellularLocation>
        <location evidence="1">Membrane</location>
        <topology evidence="1">Multi-pass membrane protein</topology>
    </subcellularLocation>
</comment>
<feature type="domain" description="ABC transporter" evidence="8">
    <location>
        <begin position="56"/>
        <end position="175"/>
    </location>
</feature>
<evidence type="ECO:0000256" key="2">
    <source>
        <dbReference type="ARBA" id="ARBA00005814"/>
    </source>
</evidence>
<dbReference type="InterPro" id="IPR013525">
    <property type="entry name" value="ABC2_TM"/>
</dbReference>
<evidence type="ECO:0000259" key="8">
    <source>
        <dbReference type="Pfam" id="PF00005"/>
    </source>
</evidence>
<dbReference type="AlphaFoldDB" id="A0A9J6FZN4"/>
<reference evidence="10 11" key="1">
    <citation type="journal article" date="2020" name="Cell">
        <title>Large-Scale Comparative Analyses of Tick Genomes Elucidate Their Genetic Diversity and Vector Capacities.</title>
        <authorList>
            <consortium name="Tick Genome and Microbiome Consortium (TIGMIC)"/>
            <person name="Jia N."/>
            <person name="Wang J."/>
            <person name="Shi W."/>
            <person name="Du L."/>
            <person name="Sun Y."/>
            <person name="Zhan W."/>
            <person name="Jiang J.F."/>
            <person name="Wang Q."/>
            <person name="Zhang B."/>
            <person name="Ji P."/>
            <person name="Bell-Sakyi L."/>
            <person name="Cui X.M."/>
            <person name="Yuan T.T."/>
            <person name="Jiang B.G."/>
            <person name="Yang W.F."/>
            <person name="Lam T.T."/>
            <person name="Chang Q.C."/>
            <person name="Ding S.J."/>
            <person name="Wang X.J."/>
            <person name="Zhu J.G."/>
            <person name="Ruan X.D."/>
            <person name="Zhao L."/>
            <person name="Wei J.T."/>
            <person name="Ye R.Z."/>
            <person name="Que T.C."/>
            <person name="Du C.H."/>
            <person name="Zhou Y.H."/>
            <person name="Cheng J.X."/>
            <person name="Dai P.F."/>
            <person name="Guo W.B."/>
            <person name="Han X.H."/>
            <person name="Huang E.J."/>
            <person name="Li L.F."/>
            <person name="Wei W."/>
            <person name="Gao Y.C."/>
            <person name="Liu J.Z."/>
            <person name="Shao H.Z."/>
            <person name="Wang X."/>
            <person name="Wang C.C."/>
            <person name="Yang T.C."/>
            <person name="Huo Q.B."/>
            <person name="Li W."/>
            <person name="Chen H.Y."/>
            <person name="Chen S.E."/>
            <person name="Zhou L.G."/>
            <person name="Ni X.B."/>
            <person name="Tian J.H."/>
            <person name="Sheng Y."/>
            <person name="Liu T."/>
            <person name="Pan Y.S."/>
            <person name="Xia L.Y."/>
            <person name="Li J."/>
            <person name="Zhao F."/>
            <person name="Cao W.C."/>
        </authorList>
    </citation>
    <scope>NUCLEOTIDE SEQUENCE [LARGE SCALE GENOMIC DNA]</scope>
    <source>
        <strain evidence="10">HaeL-2018</strain>
    </source>
</reference>
<dbReference type="Proteomes" id="UP000821853">
    <property type="component" value="Chromosome 2"/>
</dbReference>
<keyword evidence="5 7" id="KW-1133">Transmembrane helix</keyword>
<feature type="transmembrane region" description="Helical" evidence="7">
    <location>
        <begin position="172"/>
        <end position="195"/>
    </location>
</feature>
<dbReference type="EMBL" id="JABSTR010000004">
    <property type="protein sequence ID" value="KAH9367872.1"/>
    <property type="molecule type" value="Genomic_DNA"/>
</dbReference>
<organism evidence="10 11">
    <name type="scientific">Haemaphysalis longicornis</name>
    <name type="common">Bush tick</name>
    <dbReference type="NCBI Taxonomy" id="44386"/>
    <lineage>
        <taxon>Eukaryota</taxon>
        <taxon>Metazoa</taxon>
        <taxon>Ecdysozoa</taxon>
        <taxon>Arthropoda</taxon>
        <taxon>Chelicerata</taxon>
        <taxon>Arachnida</taxon>
        <taxon>Acari</taxon>
        <taxon>Parasitiformes</taxon>
        <taxon>Ixodida</taxon>
        <taxon>Ixodoidea</taxon>
        <taxon>Ixodidae</taxon>
        <taxon>Haemaphysalinae</taxon>
        <taxon>Haemaphysalis</taxon>
    </lineage>
</organism>
<sequence>MKHGSQTLVKLDVAVNGGEVLRPQRCPEVTVVWKNIGYCVQDGKGKKKVLSRLYGEAAPGTLTAVMGPSGAGKTTLLNIVSGHIDKGYEGEVQVNGYVRDSKLFNMHSCYVMQDDCLLQHLTVREALTMSAELRLPTLEHQELLKLEKNEVKRLYAVKFSPHQQMKVLLKRCFLCLTRNKVCVPTIMMSIVYWTTSQPMELYRIATVLLFSILVSSVGQSLAYVCSTAFRLQLAVFVALPAVAPWILFSGSFVQQRYVSAAVWWFTYTSHVYYGHRAMMFAVFGGGRGQLECDERDAGIACHPVDGEDVLDMLQARDVNLSEYFSILLAIDLSLKLIAFSLLKWRLWRKY</sequence>
<feature type="domain" description="ABC-2 type transporter transmembrane" evidence="9">
    <location>
        <begin position="181"/>
        <end position="282"/>
    </location>
</feature>
<keyword evidence="4 7" id="KW-0812">Transmembrane</keyword>
<proteinExistence type="inferred from homology"/>
<dbReference type="GO" id="GO:0005886">
    <property type="term" value="C:plasma membrane"/>
    <property type="evidence" value="ECO:0007669"/>
    <property type="project" value="TreeGrafter"/>
</dbReference>
<dbReference type="GO" id="GO:0140359">
    <property type="term" value="F:ABC-type transporter activity"/>
    <property type="evidence" value="ECO:0007669"/>
    <property type="project" value="InterPro"/>
</dbReference>
<protein>
    <recommendedName>
        <fullName evidence="12">ABC transporter domain-containing protein</fullName>
    </recommendedName>
</protein>
<keyword evidence="11" id="KW-1185">Reference proteome</keyword>
<gene>
    <name evidence="10" type="ORF">HPB48_001705</name>
</gene>
<evidence type="ECO:0000313" key="11">
    <source>
        <dbReference type="Proteomes" id="UP000821853"/>
    </source>
</evidence>
<dbReference type="GO" id="GO:0005524">
    <property type="term" value="F:ATP binding"/>
    <property type="evidence" value="ECO:0007669"/>
    <property type="project" value="InterPro"/>
</dbReference>
<evidence type="ECO:0000256" key="6">
    <source>
        <dbReference type="ARBA" id="ARBA00023136"/>
    </source>
</evidence>
<feature type="transmembrane region" description="Helical" evidence="7">
    <location>
        <begin position="323"/>
        <end position="342"/>
    </location>
</feature>
<dbReference type="PANTHER" id="PTHR48041:SF78">
    <property type="entry name" value="ABC TRANSPORTER EXPRESSED IN TRACHEA, ISOFORM A"/>
    <property type="match status" value="1"/>
</dbReference>
<keyword evidence="6 7" id="KW-0472">Membrane</keyword>
<evidence type="ECO:0000256" key="1">
    <source>
        <dbReference type="ARBA" id="ARBA00004141"/>
    </source>
</evidence>
<name>A0A9J6FZN4_HAELO</name>
<evidence type="ECO:0000256" key="7">
    <source>
        <dbReference type="SAM" id="Phobius"/>
    </source>
</evidence>